<evidence type="ECO:0000313" key="2">
    <source>
        <dbReference type="Proteomes" id="UP001168540"/>
    </source>
</evidence>
<dbReference type="RefSeq" id="WP_289830727.1">
    <property type="nucleotide sequence ID" value="NZ_JAUEDK010000025.1"/>
</dbReference>
<sequence>MSTDEKNSEKHAMCSCVFEKMEDKYTKDQLLEMKNGIIPKDFSSFAAQATLSCIAEK</sequence>
<dbReference type="EMBL" id="JAUEDK010000025">
    <property type="protein sequence ID" value="MDN0076080.1"/>
    <property type="molecule type" value="Genomic_DNA"/>
</dbReference>
<protein>
    <submittedName>
        <fullName evidence="1">Uncharacterized protein</fullName>
    </submittedName>
</protein>
<organism evidence="1 2">
    <name type="scientific">Crenobacter oryzisoli</name>
    <dbReference type="NCBI Taxonomy" id="3056844"/>
    <lineage>
        <taxon>Bacteria</taxon>
        <taxon>Pseudomonadati</taxon>
        <taxon>Pseudomonadota</taxon>
        <taxon>Betaproteobacteria</taxon>
        <taxon>Neisseriales</taxon>
        <taxon>Neisseriaceae</taxon>
        <taxon>Crenobacter</taxon>
    </lineage>
</organism>
<reference evidence="1" key="1">
    <citation type="submission" date="2023-06" db="EMBL/GenBank/DDBJ databases">
        <authorList>
            <person name="Zhang S."/>
        </authorList>
    </citation>
    <scope>NUCLEOTIDE SEQUENCE</scope>
    <source>
        <strain evidence="1">SG2303</strain>
    </source>
</reference>
<comment type="caution">
    <text evidence="1">The sequence shown here is derived from an EMBL/GenBank/DDBJ whole genome shotgun (WGS) entry which is preliminary data.</text>
</comment>
<name>A0ABT7XQM3_9NEIS</name>
<evidence type="ECO:0000313" key="1">
    <source>
        <dbReference type="EMBL" id="MDN0076080.1"/>
    </source>
</evidence>
<proteinExistence type="predicted"/>
<dbReference type="Proteomes" id="UP001168540">
    <property type="component" value="Unassembled WGS sequence"/>
</dbReference>
<accession>A0ABT7XQM3</accession>
<gene>
    <name evidence="1" type="ORF">QU481_14415</name>
</gene>
<keyword evidence="2" id="KW-1185">Reference proteome</keyword>